<dbReference type="KEGG" id="vg:26642220"/>
<feature type="region of interest" description="Disordered" evidence="1">
    <location>
        <begin position="182"/>
        <end position="230"/>
    </location>
</feature>
<keyword evidence="3" id="KW-1185">Reference proteome</keyword>
<dbReference type="RefSeq" id="YP_009215878.1">
    <property type="nucleotide sequence ID" value="NC_028982.1"/>
</dbReference>
<evidence type="ECO:0000313" key="2">
    <source>
        <dbReference type="EMBL" id="AGR46778.2"/>
    </source>
</evidence>
<evidence type="ECO:0000256" key="1">
    <source>
        <dbReference type="SAM" id="MobiDB-lite"/>
    </source>
</evidence>
<feature type="compositionally biased region" description="Basic and acidic residues" evidence="1">
    <location>
        <begin position="197"/>
        <end position="207"/>
    </location>
</feature>
<accession>S5M8F1</accession>
<evidence type="ECO:0000313" key="3">
    <source>
        <dbReference type="Proteomes" id="UP000015092"/>
    </source>
</evidence>
<reference evidence="2 3" key="1">
    <citation type="journal article" date="2014" name="Genome Announc.">
        <title>Genome Sequences of Three Novel Bacillus cereus Bacteriophages.</title>
        <authorList>
            <person name="Grose J.H."/>
            <person name="Jensen J.D."/>
            <person name="Merrill B.D."/>
            <person name="Fisher J.N."/>
            <person name="Burnett S.H."/>
            <person name="Breakwell D.P."/>
        </authorList>
    </citation>
    <scope>NUCLEOTIDE SEQUENCE [LARGE SCALE GENOMIC DNA]</scope>
</reference>
<organism evidence="2 3">
    <name type="scientific">Bacillus phage JL</name>
    <dbReference type="NCBI Taxonomy" id="1296655"/>
    <lineage>
        <taxon>Viruses</taxon>
        <taxon>Duplodnaviria</taxon>
        <taxon>Heunggongvirae</taxon>
        <taxon>Uroviricota</taxon>
        <taxon>Caudoviricetes</taxon>
        <taxon>Herelleviridae</taxon>
        <taxon>Spounavirinae</taxon>
        <taxon>Siminovitchvirus</taxon>
        <taxon>Siminovitchvirus JL</taxon>
    </lineage>
</organism>
<protein>
    <submittedName>
        <fullName evidence="2">Tail assembly chaperone</fullName>
    </submittedName>
</protein>
<sequence length="230" mass="27030">MSENIKTVTLNTLQDINQGDARTHTFKADFTDVDPTFVGMFTVHHPNMMDELAIGRLYASLKGGLEVDQFTDNIATVVSTLDVVLDKKPEWFHVGNSKVDYPMWEVIYLEYRNWVESFRKPDKKDNNKEIAKTSQARFEWWVQTKFNVLSTDPRYKALTTEQFDLMYHHYLLDNPEEEDVVKAANDPDYKEDEPEHYEDPDFKHAWDNMDDDEVVQDTTGKKEEDEFEEV</sequence>
<proteinExistence type="predicted"/>
<name>S5M8F1_9CAUD</name>
<dbReference type="Proteomes" id="UP000015092">
    <property type="component" value="Segment"/>
</dbReference>
<dbReference type="OrthoDB" id="511at857473"/>
<dbReference type="GeneID" id="26642220"/>
<dbReference type="EMBL" id="KC595512">
    <property type="protein sequence ID" value="AGR46778.2"/>
    <property type="molecule type" value="Genomic_DNA"/>
</dbReference>
<gene>
    <name evidence="2" type="ORF">JL_103</name>
</gene>